<reference evidence="1" key="1">
    <citation type="submission" date="2018-02" db="EMBL/GenBank/DDBJ databases">
        <title>Rhizophora mucronata_Transcriptome.</title>
        <authorList>
            <person name="Meera S.P."/>
            <person name="Sreeshan A."/>
            <person name="Augustine A."/>
        </authorList>
    </citation>
    <scope>NUCLEOTIDE SEQUENCE</scope>
    <source>
        <tissue evidence="1">Leaf</tissue>
    </source>
</reference>
<name>A0A2P2LLJ4_RHIMU</name>
<evidence type="ECO:0000313" key="1">
    <source>
        <dbReference type="EMBL" id="MBX18821.1"/>
    </source>
</evidence>
<dbReference type="AlphaFoldDB" id="A0A2P2LLJ4"/>
<accession>A0A2P2LLJ4</accession>
<proteinExistence type="predicted"/>
<sequence>MLDYLVYALFNWRCDGALVPVGFLKWIYELPFFTMFAFDGEFISL</sequence>
<dbReference type="EMBL" id="GGEC01038337">
    <property type="protein sequence ID" value="MBX18821.1"/>
    <property type="molecule type" value="Transcribed_RNA"/>
</dbReference>
<protein>
    <submittedName>
        <fullName evidence="1">Uncharacterized protein MANES_09G145400</fullName>
    </submittedName>
</protein>
<organism evidence="1">
    <name type="scientific">Rhizophora mucronata</name>
    <name type="common">Asiatic mangrove</name>
    <dbReference type="NCBI Taxonomy" id="61149"/>
    <lineage>
        <taxon>Eukaryota</taxon>
        <taxon>Viridiplantae</taxon>
        <taxon>Streptophyta</taxon>
        <taxon>Embryophyta</taxon>
        <taxon>Tracheophyta</taxon>
        <taxon>Spermatophyta</taxon>
        <taxon>Magnoliopsida</taxon>
        <taxon>eudicotyledons</taxon>
        <taxon>Gunneridae</taxon>
        <taxon>Pentapetalae</taxon>
        <taxon>rosids</taxon>
        <taxon>fabids</taxon>
        <taxon>Malpighiales</taxon>
        <taxon>Rhizophoraceae</taxon>
        <taxon>Rhizophora</taxon>
    </lineage>
</organism>